<name>A0A951R0V2_9CYAN</name>
<proteinExistence type="predicted"/>
<dbReference type="CDD" id="cd00093">
    <property type="entry name" value="HTH_XRE"/>
    <property type="match status" value="1"/>
</dbReference>
<dbReference type="Proteomes" id="UP000729701">
    <property type="component" value="Unassembled WGS sequence"/>
</dbReference>
<protein>
    <submittedName>
        <fullName evidence="2">Helix-turn-helix domain-containing protein</fullName>
    </submittedName>
</protein>
<dbReference type="AlphaFoldDB" id="A0A951R0V2"/>
<reference evidence="2" key="1">
    <citation type="submission" date="2021-05" db="EMBL/GenBank/DDBJ databases">
        <authorList>
            <person name="Pietrasiak N."/>
            <person name="Ward R."/>
            <person name="Stajich J.E."/>
            <person name="Kurbessoian T."/>
        </authorList>
    </citation>
    <scope>NUCLEOTIDE SEQUENCE</scope>
    <source>
        <strain evidence="2">GSE-NOS-MK-12-04C</strain>
    </source>
</reference>
<dbReference type="SUPFAM" id="SSF47413">
    <property type="entry name" value="lambda repressor-like DNA-binding domains"/>
    <property type="match status" value="1"/>
</dbReference>
<dbReference type="Pfam" id="PF13560">
    <property type="entry name" value="HTH_31"/>
    <property type="match status" value="1"/>
</dbReference>
<sequence>MIVRRTIDREVLGLGQKIKRAREADGRSLEAICGEVGISRVYWYDIEGEKVRGSLPEETLRRIEKALGTDLGVNFDD</sequence>
<dbReference type="Gene3D" id="1.10.260.40">
    <property type="entry name" value="lambda repressor-like DNA-binding domains"/>
    <property type="match status" value="1"/>
</dbReference>
<dbReference type="SMART" id="SM00530">
    <property type="entry name" value="HTH_XRE"/>
    <property type="match status" value="1"/>
</dbReference>
<feature type="domain" description="HTH cro/C1-type" evidence="1">
    <location>
        <begin position="17"/>
        <end position="74"/>
    </location>
</feature>
<evidence type="ECO:0000313" key="3">
    <source>
        <dbReference type="Proteomes" id="UP000729701"/>
    </source>
</evidence>
<dbReference type="InterPro" id="IPR010982">
    <property type="entry name" value="Lambda_DNA-bd_dom_sf"/>
</dbReference>
<dbReference type="InterPro" id="IPR001387">
    <property type="entry name" value="Cro/C1-type_HTH"/>
</dbReference>
<accession>A0A951R0V2</accession>
<dbReference type="EMBL" id="JAHHGZ010000082">
    <property type="protein sequence ID" value="MBW4672460.1"/>
    <property type="molecule type" value="Genomic_DNA"/>
</dbReference>
<comment type="caution">
    <text evidence="2">The sequence shown here is derived from an EMBL/GenBank/DDBJ whole genome shotgun (WGS) entry which is preliminary data.</text>
</comment>
<evidence type="ECO:0000313" key="2">
    <source>
        <dbReference type="EMBL" id="MBW4672460.1"/>
    </source>
</evidence>
<organism evidence="2 3">
    <name type="scientific">Cyanomargarita calcarea GSE-NOS-MK-12-04C</name>
    <dbReference type="NCBI Taxonomy" id="2839659"/>
    <lineage>
        <taxon>Bacteria</taxon>
        <taxon>Bacillati</taxon>
        <taxon>Cyanobacteriota</taxon>
        <taxon>Cyanophyceae</taxon>
        <taxon>Nostocales</taxon>
        <taxon>Cyanomargaritaceae</taxon>
        <taxon>Cyanomargarita</taxon>
    </lineage>
</organism>
<gene>
    <name evidence="2" type="ORF">KME60_34855</name>
</gene>
<evidence type="ECO:0000259" key="1">
    <source>
        <dbReference type="SMART" id="SM00530"/>
    </source>
</evidence>
<reference evidence="2" key="2">
    <citation type="journal article" date="2022" name="Microbiol. Resour. Announc.">
        <title>Metagenome Sequencing to Explore Phylogenomics of Terrestrial Cyanobacteria.</title>
        <authorList>
            <person name="Ward R.D."/>
            <person name="Stajich J.E."/>
            <person name="Johansen J.R."/>
            <person name="Huntemann M."/>
            <person name="Clum A."/>
            <person name="Foster B."/>
            <person name="Foster B."/>
            <person name="Roux S."/>
            <person name="Palaniappan K."/>
            <person name="Varghese N."/>
            <person name="Mukherjee S."/>
            <person name="Reddy T.B.K."/>
            <person name="Daum C."/>
            <person name="Copeland A."/>
            <person name="Chen I.A."/>
            <person name="Ivanova N.N."/>
            <person name="Kyrpides N.C."/>
            <person name="Shapiro N."/>
            <person name="Eloe-Fadrosh E.A."/>
            <person name="Pietrasiak N."/>
        </authorList>
    </citation>
    <scope>NUCLEOTIDE SEQUENCE</scope>
    <source>
        <strain evidence="2">GSE-NOS-MK-12-04C</strain>
    </source>
</reference>
<dbReference type="GO" id="GO:0003677">
    <property type="term" value="F:DNA binding"/>
    <property type="evidence" value="ECO:0007669"/>
    <property type="project" value="InterPro"/>
</dbReference>